<keyword evidence="3" id="KW-0067">ATP-binding</keyword>
<evidence type="ECO:0000313" key="8">
    <source>
        <dbReference type="EMBL" id="PBJ31093.1"/>
    </source>
</evidence>
<dbReference type="GO" id="GO:0009190">
    <property type="term" value="P:cyclic nucleotide biosynthetic process"/>
    <property type="evidence" value="ECO:0007669"/>
    <property type="project" value="InterPro"/>
</dbReference>
<dbReference type="Proteomes" id="UP000218842">
    <property type="component" value="Unassembled WGS sequence"/>
</dbReference>
<dbReference type="InterPro" id="IPR036388">
    <property type="entry name" value="WH-like_DNA-bd_sf"/>
</dbReference>
<gene>
    <name evidence="8" type="ORF">XV03_21905</name>
</gene>
<sequence length="2776" mass="303265">MELGVLGPLQVRRHGTPVAIPGAKPRAVLTMLGLHGGALVSADALMELLWGEEPPRTAAKALQTHISSLRRILGDGVLLTQGAGWILAEADVDAARYKVAARRGRDAAAGGDNGRAVACFDEALALWRGIPELPDGRRGTSEKTRWIEGHAALVEDRADALLATGRAAEIIGELEAAVAEAPLRERRWGQLMLALYRAGRQGEALGAYQRARAQLADELGVDPGPELRRLESAIVAQDASLDVLVVQNLSSVTRAVTFLLTDIEGSTAAWEADAAAMAVALARHDELVEQVVTSRGGRLIKTRGEGDATFSVFDRPSSGAAAAVELQDAIGHEPWALREPMRIRVALHTGEAELRDGDYFGRAVNRAARLRALAAGGQILCSGATAELVIDTLPDDVVLTDLGMRQLRNLPRPEHVFELRLETGAQAAPPVQPSAAPMERPGLPAVLLGPGPFVGRGRELDGLLSAWQSTLAGDMQAVLIAGEPGVGKTRLAGEWSRRVYEQGAVVLYGRCDEDLGAPYQPFAEALRMLVPCLGPDRLRGLRGVEALLPLVPGLTDVLPDLPTPTRADPDTERYALFDAVVALLAAVSAGAPVVLVLDDLHWAAKPTLLLLRHLLRFGEHARVQVVGTYRSTDLDRSHPLAAMLADLHRSAGFEPSNRLQLNGLDEQDVAAYVAEAGYDDDELARALASVTGGNPFFLIQALHHVDESGGRWDQSTLPQGVREAVSRRLSRLSPETNKALATAAVIGSRFALELVESVVGEDQVDAFDEACQAGIVIEEPGGRYRFNHAIVRQSLLAELSSVRRMRLHQRIATTLENQPGAEDELLAELAHHYFECAWAGNAAKAVQYCRRAADQAMTRLGYEGAADLYDRALHALEEIDDELPDRDDQVTELLIARCEALLAAGDVGSAVGAVSQLQSATVDSARLSAWATCFDGQLSILSYPERLDEVEAAVGAAAARLAELDDAAGEATAHTVRAGCLARLGRIGDCEIALDNALTAARRAREHRRVNAVLANAPLAALWGPNPVPRAGGRCLDVVRLLRITTDSPAVEATSTRCQAVLEAFRGRAAAARRMIDSARRTVTELGLRHALLEVEQFAGIVELVADDAAAAEPHLRKAYNGFRRMGLDADTAETAALLGRACLVLDQDAEADELCTESERLAGHALKASIAWRALRALLLSRRGDYDEARRMAEEAVSVAGHTDLLVDHGDACLTLATVLNAAGETAGARAAAGRAVDLYERKGAAALAERARRLLGTEPPPAPAPPEPPPEVEPDNACVRAGERIISAIDRQAWDEIAQLYSPKAFIESRRKVVGFKPMASGDWVPAQRPLVETGAMRVNQVVLAVRGERLALSRLWVGSADVSPGAPYDEFLVLYGIDQEGRFDVQVWFDVEDMDAAMAELDATYARFEKRCPRPPLENGATRAYERLHAYFKARDWDAITDLLTDDYCGDDRRSVVGAGIRRGPDAAIEDYRSAADIDVTDAGSDTVATRGARLALARAHYARSGKESEAFRVDFLQLVEIDSDGRIPAMAAFDLDDFDAAIASLDTRYLAGEASAHARTWSVIAEGYAAFNRHEPPPTTPDCVSIDHRRGTAFAPGELFSYMRAAWDDTPDLTSYIDAVHRLNDMGALVTHVARGPSPEGVDAEWRYHHLLMVDGESITRSELFDESALDAALARFDQLTRPAPRLQNAASQADQRFWKHFPVRDWDAMAATLADDFLLDDRRQALNAGNRRVRDTEIANLKVMADLVGQGNVTSNVIATRGERLALRRLRFSEQDRNPEAFYTEMIGIVEINADNRLAAHIAFDPDDITGAIAELDARYLAGEAAPYARTWSTIAGALVAHNRREVAAATPDAITLDHRRAVAFGPGEGSDFLRAGWELDQHLDLYVETVHRVTEVGAVFTWAGYGTSHDGFDAEWRAVDLMTVDGEMISRVEVFDESDLDEALERFDELTRPEPRLENGASRVVQQFLAKFAARDWDAMTEMLSHDISTVDRRRVVNAGIRQDRDAEINDFRSAADLDVTNATSDVIAIRGERLALIRSQVSRGDVDTEAFHVDLLWLLEIGSNQKIASWATFDPDDIDAAIAELDHRYLNGEAAAHAHTWGLTTAAFAAINRHELPGLTPDWVNIDHRRGATFAAGDMTSYIHDVFDDAPDFHVHVAAVHRLGDFGAVVTMASHGTSTRGFQAEWREIGLLTFDGELLSRCELFDEADLPDALARFEELHRPAPRLHNTASEVSDRFLAYFAARDWDAMANMTADDFASDDRRRVVGAGIQSGRDVDMNNMRAWAEIGITKIASDVIAIRGQRLFLGRTRFFGRAQGPGAFHSEVLGLVELDAEDRMLARVVFDPNDIDAAFEELDARYLTGEAAAYARTWSLLRASDAALDLYEMPAHTPDWANVDHRRATAFEPGGLIAYLRAGWDLADDVKNHILAVHRMTERGAVVTHLAHGRLRNRSDVEWREVALVMFEGDLVSRCELFDEADLPDALARFEELHRPAPRPENVTSRLIERFLAHFAIRDWDAMAGLLADDFYSEDRRRTLNAGIRRGRDAEMANWHATGDVWMSDVSSTVIATRGAHLALFRFAFVSQEHEPEAFQAAALGVVQANDDNQATASIVFDPDDFDAAFEELDARYLAGEAAAYARVWSVITRAYSRTNRCELPDMTTDSVLIDHRTTVTTEREPLPGYLPSLWEIMPDLSVYIEAVHLLSDRGAVITQVTRGTSQQGFDAEWRAIVVGILDGDLYTRVEAFDDTDLDAALTRFDELAAEVRPK</sequence>
<feature type="DNA-binding region" description="OmpR/PhoB-type" evidence="5">
    <location>
        <begin position="1"/>
        <end position="89"/>
    </location>
</feature>
<dbReference type="InterPro" id="IPR032710">
    <property type="entry name" value="NTF2-like_dom_sf"/>
</dbReference>
<dbReference type="GO" id="GO:0000160">
    <property type="term" value="P:phosphorelay signal transduction system"/>
    <property type="evidence" value="ECO:0007669"/>
    <property type="project" value="InterPro"/>
</dbReference>
<dbReference type="GO" id="GO:0003677">
    <property type="term" value="F:DNA binding"/>
    <property type="evidence" value="ECO:0007669"/>
    <property type="project" value="UniProtKB-UniRule"/>
</dbReference>
<name>A0A2A3L3U2_MYCAV</name>
<dbReference type="SMART" id="SM00044">
    <property type="entry name" value="CYCc"/>
    <property type="match status" value="1"/>
</dbReference>
<dbReference type="InterPro" id="IPR027417">
    <property type="entry name" value="P-loop_NTPase"/>
</dbReference>
<dbReference type="InterPro" id="IPR011990">
    <property type="entry name" value="TPR-like_helical_dom_sf"/>
</dbReference>
<comment type="caution">
    <text evidence="8">The sequence shown here is derived from an EMBL/GenBank/DDBJ whole genome shotgun (WGS) entry which is preliminary data.</text>
</comment>
<dbReference type="PANTHER" id="PTHR16305:SF28">
    <property type="entry name" value="GUANYLATE CYCLASE DOMAIN-CONTAINING PROTEIN"/>
    <property type="match status" value="1"/>
</dbReference>
<dbReference type="PROSITE" id="PS50125">
    <property type="entry name" value="GUANYLATE_CYCLASE_2"/>
    <property type="match status" value="1"/>
</dbReference>
<dbReference type="SUPFAM" id="SSF52540">
    <property type="entry name" value="P-loop containing nucleoside triphosphate hydrolases"/>
    <property type="match status" value="1"/>
</dbReference>
<dbReference type="Gene3D" id="3.40.50.300">
    <property type="entry name" value="P-loop containing nucleotide triphosphate hydrolases"/>
    <property type="match status" value="1"/>
</dbReference>
<dbReference type="SUPFAM" id="SSF46894">
    <property type="entry name" value="C-terminal effector domain of the bipartite response regulators"/>
    <property type="match status" value="1"/>
</dbReference>
<evidence type="ECO:0000256" key="1">
    <source>
        <dbReference type="ARBA" id="ARBA00005820"/>
    </source>
</evidence>
<dbReference type="Gene3D" id="1.10.10.10">
    <property type="entry name" value="Winged helix-like DNA-binding domain superfamily/Winged helix DNA-binding domain"/>
    <property type="match status" value="1"/>
</dbReference>
<dbReference type="Gene3D" id="1.25.40.10">
    <property type="entry name" value="Tetratricopeptide repeat domain"/>
    <property type="match status" value="2"/>
</dbReference>
<dbReference type="Pfam" id="PF13191">
    <property type="entry name" value="AAA_16"/>
    <property type="match status" value="1"/>
</dbReference>
<evidence type="ECO:0000259" key="7">
    <source>
        <dbReference type="PROSITE" id="PS51755"/>
    </source>
</evidence>
<dbReference type="GO" id="GO:0005737">
    <property type="term" value="C:cytoplasm"/>
    <property type="evidence" value="ECO:0007669"/>
    <property type="project" value="TreeGrafter"/>
</dbReference>
<proteinExistence type="inferred from homology"/>
<dbReference type="RefSeq" id="WP_095956002.1">
    <property type="nucleotide sequence ID" value="NZ_LBGZ01000131.1"/>
</dbReference>
<dbReference type="SUPFAM" id="SSF54427">
    <property type="entry name" value="NTF2-like"/>
    <property type="match status" value="2"/>
</dbReference>
<dbReference type="GO" id="GO:0005524">
    <property type="term" value="F:ATP binding"/>
    <property type="evidence" value="ECO:0007669"/>
    <property type="project" value="UniProtKB-KW"/>
</dbReference>
<keyword evidence="2" id="KW-0547">Nucleotide-binding</keyword>
<dbReference type="InterPro" id="IPR005158">
    <property type="entry name" value="BTAD"/>
</dbReference>
<dbReference type="CDD" id="cd15831">
    <property type="entry name" value="BTAD"/>
    <property type="match status" value="1"/>
</dbReference>
<dbReference type="CDD" id="cd07302">
    <property type="entry name" value="CHD"/>
    <property type="match status" value="1"/>
</dbReference>
<evidence type="ECO:0000259" key="6">
    <source>
        <dbReference type="PROSITE" id="PS50125"/>
    </source>
</evidence>
<dbReference type="InterPro" id="IPR001867">
    <property type="entry name" value="OmpR/PhoB-type_DNA-bd"/>
</dbReference>
<dbReference type="EMBL" id="LBGZ01000131">
    <property type="protein sequence ID" value="PBJ31093.1"/>
    <property type="molecule type" value="Genomic_DNA"/>
</dbReference>
<dbReference type="Pfam" id="PF03704">
    <property type="entry name" value="BTAD"/>
    <property type="match status" value="1"/>
</dbReference>
<dbReference type="Gene3D" id="3.30.70.1230">
    <property type="entry name" value="Nucleotide cyclase"/>
    <property type="match status" value="1"/>
</dbReference>
<evidence type="ECO:0000256" key="5">
    <source>
        <dbReference type="PROSITE-ProRule" id="PRU01091"/>
    </source>
</evidence>
<keyword evidence="4 5" id="KW-0238">DNA-binding</keyword>
<evidence type="ECO:0000256" key="3">
    <source>
        <dbReference type="ARBA" id="ARBA00022840"/>
    </source>
</evidence>
<evidence type="ECO:0000256" key="4">
    <source>
        <dbReference type="ARBA" id="ARBA00023125"/>
    </source>
</evidence>
<dbReference type="InterPro" id="IPR016032">
    <property type="entry name" value="Sig_transdc_resp-reg_C-effctor"/>
</dbReference>
<dbReference type="InterPro" id="IPR029787">
    <property type="entry name" value="Nucleotide_cyclase"/>
</dbReference>
<feature type="domain" description="OmpR/PhoB-type" evidence="7">
    <location>
        <begin position="1"/>
        <end position="89"/>
    </location>
</feature>
<dbReference type="PROSITE" id="PS51755">
    <property type="entry name" value="OMPR_PHOB"/>
    <property type="match status" value="1"/>
</dbReference>
<dbReference type="SMART" id="SM00862">
    <property type="entry name" value="Trans_reg_C"/>
    <property type="match status" value="1"/>
</dbReference>
<dbReference type="InterPro" id="IPR041664">
    <property type="entry name" value="AAA_16"/>
</dbReference>
<dbReference type="PANTHER" id="PTHR16305">
    <property type="entry name" value="TESTICULAR SOLUBLE ADENYLYL CYCLASE"/>
    <property type="match status" value="1"/>
</dbReference>
<dbReference type="GO" id="GO:0004016">
    <property type="term" value="F:adenylate cyclase activity"/>
    <property type="evidence" value="ECO:0007669"/>
    <property type="project" value="UniProtKB-ARBA"/>
</dbReference>
<protein>
    <recommendedName>
        <fullName evidence="10">ATPase</fullName>
    </recommendedName>
</protein>
<dbReference type="SMART" id="SM01043">
    <property type="entry name" value="BTAD"/>
    <property type="match status" value="1"/>
</dbReference>
<dbReference type="GO" id="GO:0006355">
    <property type="term" value="P:regulation of DNA-templated transcription"/>
    <property type="evidence" value="ECO:0007669"/>
    <property type="project" value="InterPro"/>
</dbReference>
<dbReference type="Pfam" id="PF00211">
    <property type="entry name" value="Guanylate_cyc"/>
    <property type="match status" value="1"/>
</dbReference>
<reference evidence="8 9" key="1">
    <citation type="journal article" date="2017" name="Genome Biol. Evol.">
        <title>Population Structure and Local Adaptation of MAC Lung Disease Agent Mycobacterium avium subsp. hominissuis.</title>
        <authorList>
            <person name="Yano H."/>
            <person name="Iwamoto T."/>
            <person name="Nishiuchi Y."/>
            <person name="Nakajima C."/>
            <person name="Starkova D.A."/>
            <person name="Mokrousov I."/>
            <person name="Narvskaya O."/>
            <person name="Yoshida S."/>
            <person name="Arikawa K."/>
            <person name="Nakanishi N."/>
            <person name="Osaki K."/>
            <person name="Nakagawa I."/>
            <person name="Ato M."/>
            <person name="Suzuki Y."/>
            <person name="Maruyama F."/>
        </authorList>
    </citation>
    <scope>NUCLEOTIDE SEQUENCE [LARGE SCALE GENOMIC DNA]</scope>
    <source>
        <strain evidence="8 9">OCU466</strain>
    </source>
</reference>
<dbReference type="SMART" id="SM00028">
    <property type="entry name" value="TPR"/>
    <property type="match status" value="6"/>
</dbReference>
<evidence type="ECO:0008006" key="10">
    <source>
        <dbReference type="Google" id="ProtNLM"/>
    </source>
</evidence>
<dbReference type="SUPFAM" id="SSF55073">
    <property type="entry name" value="Nucleotide cyclase"/>
    <property type="match status" value="1"/>
</dbReference>
<evidence type="ECO:0000313" key="9">
    <source>
        <dbReference type="Proteomes" id="UP000218842"/>
    </source>
</evidence>
<feature type="domain" description="Guanylate cyclase" evidence="6">
    <location>
        <begin position="257"/>
        <end position="371"/>
    </location>
</feature>
<organism evidence="8 9">
    <name type="scientific">Mycobacterium avium subsp. hominissuis</name>
    <dbReference type="NCBI Taxonomy" id="439334"/>
    <lineage>
        <taxon>Bacteria</taxon>
        <taxon>Bacillati</taxon>
        <taxon>Actinomycetota</taxon>
        <taxon>Actinomycetes</taxon>
        <taxon>Mycobacteriales</taxon>
        <taxon>Mycobacteriaceae</taxon>
        <taxon>Mycobacterium</taxon>
        <taxon>Mycobacterium avium complex (MAC)</taxon>
    </lineage>
</organism>
<dbReference type="InterPro" id="IPR001054">
    <property type="entry name" value="A/G_cyclase"/>
</dbReference>
<dbReference type="Gene3D" id="3.10.450.50">
    <property type="match status" value="4"/>
</dbReference>
<dbReference type="Pfam" id="PF00486">
    <property type="entry name" value="Trans_reg_C"/>
    <property type="match status" value="1"/>
</dbReference>
<dbReference type="InterPro" id="IPR019734">
    <property type="entry name" value="TPR_rpt"/>
</dbReference>
<comment type="similarity">
    <text evidence="1">Belongs to the AfsR/DnrI/RedD regulatory family.</text>
</comment>
<accession>A0A2A3L3U2</accession>
<evidence type="ECO:0000256" key="2">
    <source>
        <dbReference type="ARBA" id="ARBA00022741"/>
    </source>
</evidence>
<dbReference type="SUPFAM" id="SSF48452">
    <property type="entry name" value="TPR-like"/>
    <property type="match status" value="2"/>
</dbReference>